<keyword evidence="12" id="KW-0479">Metal-binding</keyword>
<dbReference type="GO" id="GO:0141221">
    <property type="term" value="F:histone deacetylase activity, hydrolytic mechanism"/>
    <property type="evidence" value="ECO:0007669"/>
    <property type="project" value="UniProtKB-EC"/>
</dbReference>
<gene>
    <name evidence="14" type="ORF">PBRASI_LOCUS3626</name>
</gene>
<dbReference type="PRINTS" id="PR01271">
    <property type="entry name" value="HISDACETLASE"/>
</dbReference>
<sequence length="428" mass="48691">MQAHSKPKVAYFHHKDAGSFHYGVWQGKGHPMKPHRLTLTNDLVINYELHKRMEVYCPPMATEEQLLEFHEADYIEFLKRASSVAYTCPDQNVYQHRYNVSDDCPLFDGLYDFCRIYSGSSIAAANKLCQGQADICVNWSGGLHHAKSYEASGFCYINDIVLAIRHLLRYYPRVLYIDIDIHHGDGVQEAFYTTDRVMTVSFHKYDGEYFPGTGDLNEIGCGLGKYFCVNVPLKDGVDDDSYVTLFKDVMTQVNERYKPSTVVLQCGADSLGLDRLGAFNLSIRAHGECVRFIKSWGLPLLVLGGGGYTIQNVARCWTYETSILVDAELPDEIPANSRWLPVFMPDFKLHPDLVRKMDNQNTKNDLGRIKTTISEQLRYLEGAPSVQMQEIPGGLQEFLEKIEEEAKDANEENNSDVRVKRRTLINID</sequence>
<feature type="active site" description="Proton acceptor" evidence="10">
    <location>
        <position position="145"/>
    </location>
</feature>
<dbReference type="EC" id="3.5.1.98" evidence="2 9"/>
<dbReference type="InterPro" id="IPR023801">
    <property type="entry name" value="His_deacetylse_dom"/>
</dbReference>
<evidence type="ECO:0000256" key="9">
    <source>
        <dbReference type="PIRNR" id="PIRNR037913"/>
    </source>
</evidence>
<dbReference type="PANTHER" id="PTHR10625:SF36">
    <property type="entry name" value="HISTONE DEACETYLASE 3"/>
    <property type="match status" value="1"/>
</dbReference>
<keyword evidence="6 9" id="KW-0804">Transcription</keyword>
<dbReference type="Pfam" id="PF00850">
    <property type="entry name" value="Hist_deacetyl"/>
    <property type="match status" value="1"/>
</dbReference>
<comment type="catalytic activity">
    <reaction evidence="9">
        <text>N(6)-acetyl-L-lysyl-[histone] + H2O = L-lysyl-[histone] + acetate</text>
        <dbReference type="Rhea" id="RHEA:58196"/>
        <dbReference type="Rhea" id="RHEA-COMP:9845"/>
        <dbReference type="Rhea" id="RHEA-COMP:11338"/>
        <dbReference type="ChEBI" id="CHEBI:15377"/>
        <dbReference type="ChEBI" id="CHEBI:29969"/>
        <dbReference type="ChEBI" id="CHEBI:30089"/>
        <dbReference type="ChEBI" id="CHEBI:61930"/>
        <dbReference type="EC" id="3.5.1.98"/>
    </reaction>
</comment>
<keyword evidence="5 9" id="KW-0805">Transcription regulation</keyword>
<feature type="binding site" evidence="12">
    <location>
        <position position="182"/>
    </location>
    <ligand>
        <name>a divalent metal cation</name>
        <dbReference type="ChEBI" id="CHEBI:60240"/>
    </ligand>
</feature>
<comment type="caution">
    <text evidence="14">The sequence shown here is derived from an EMBL/GenBank/DDBJ whole genome shotgun (WGS) entry which is preliminary data.</text>
</comment>
<dbReference type="PRINTS" id="PR01270">
    <property type="entry name" value="HDASUPER"/>
</dbReference>
<keyword evidence="3 9" id="KW-0378">Hydrolase</keyword>
<keyword evidence="15" id="KW-1185">Reference proteome</keyword>
<feature type="binding site" evidence="12">
    <location>
        <position position="269"/>
    </location>
    <ligand>
        <name>a divalent metal cation</name>
        <dbReference type="ChEBI" id="CHEBI:60240"/>
    </ligand>
</feature>
<evidence type="ECO:0000256" key="12">
    <source>
        <dbReference type="PIRSR" id="PIRSR037913-3"/>
    </source>
</evidence>
<protein>
    <recommendedName>
        <fullName evidence="2 9">Histone deacetylase</fullName>
        <ecNumber evidence="2 9">3.5.1.98</ecNumber>
    </recommendedName>
</protein>
<dbReference type="InterPro" id="IPR003084">
    <property type="entry name" value="HDAC_I/II"/>
</dbReference>
<evidence type="ECO:0000256" key="7">
    <source>
        <dbReference type="ARBA" id="ARBA00023242"/>
    </source>
</evidence>
<comment type="subcellular location">
    <subcellularLocation>
        <location evidence="1 9">Nucleus</location>
    </subcellularLocation>
</comment>
<dbReference type="GO" id="GO:0046872">
    <property type="term" value="F:metal ion binding"/>
    <property type="evidence" value="ECO:0007669"/>
    <property type="project" value="UniProtKB-KW"/>
</dbReference>
<reference evidence="14" key="1">
    <citation type="submission" date="2021-06" db="EMBL/GenBank/DDBJ databases">
        <authorList>
            <person name="Kallberg Y."/>
            <person name="Tangrot J."/>
            <person name="Rosling A."/>
        </authorList>
    </citation>
    <scope>NUCLEOTIDE SEQUENCE</scope>
    <source>
        <strain evidence="14">BR232B</strain>
    </source>
</reference>
<dbReference type="PANTHER" id="PTHR10625">
    <property type="entry name" value="HISTONE DEACETYLASE HDAC1-RELATED"/>
    <property type="match status" value="1"/>
</dbReference>
<evidence type="ECO:0000256" key="10">
    <source>
        <dbReference type="PIRSR" id="PIRSR037913-1"/>
    </source>
</evidence>
<evidence type="ECO:0000313" key="14">
    <source>
        <dbReference type="EMBL" id="CAG8521049.1"/>
    </source>
</evidence>
<feature type="binding site" evidence="11">
    <location>
        <position position="103"/>
    </location>
    <ligand>
        <name>substrate</name>
    </ligand>
</feature>
<dbReference type="PIRSF" id="PIRSF037913">
    <property type="entry name" value="His_deacetylse_1"/>
    <property type="match status" value="1"/>
</dbReference>
<feature type="domain" description="Histone deacetylase" evidence="13">
    <location>
        <begin position="30"/>
        <end position="323"/>
    </location>
</feature>
<dbReference type="GO" id="GO:0040029">
    <property type="term" value="P:epigenetic regulation of gene expression"/>
    <property type="evidence" value="ECO:0007669"/>
    <property type="project" value="TreeGrafter"/>
</dbReference>
<evidence type="ECO:0000313" key="15">
    <source>
        <dbReference type="Proteomes" id="UP000789739"/>
    </source>
</evidence>
<dbReference type="InterPro" id="IPR000286">
    <property type="entry name" value="HDACs"/>
</dbReference>
<evidence type="ECO:0000256" key="1">
    <source>
        <dbReference type="ARBA" id="ARBA00004123"/>
    </source>
</evidence>
<feature type="binding site" evidence="11">
    <location>
        <position position="153"/>
    </location>
    <ligand>
        <name>substrate</name>
    </ligand>
</feature>
<accession>A0A9N9FB82</accession>
<evidence type="ECO:0000256" key="6">
    <source>
        <dbReference type="ARBA" id="ARBA00023163"/>
    </source>
</evidence>
<dbReference type="GO" id="GO:0070210">
    <property type="term" value="C:Rpd3L-Expanded complex"/>
    <property type="evidence" value="ECO:0007669"/>
    <property type="project" value="TreeGrafter"/>
</dbReference>
<dbReference type="InterPro" id="IPR037138">
    <property type="entry name" value="His_deacetylse_dom_sf"/>
</dbReference>
<dbReference type="SUPFAM" id="SSF52768">
    <property type="entry name" value="Arginase/deacetylase"/>
    <property type="match status" value="1"/>
</dbReference>
<dbReference type="FunFam" id="3.40.800.20:FF:000007">
    <property type="entry name" value="Histone deacetylase"/>
    <property type="match status" value="1"/>
</dbReference>
<evidence type="ECO:0000256" key="2">
    <source>
        <dbReference type="ARBA" id="ARBA00012111"/>
    </source>
</evidence>
<evidence type="ECO:0000259" key="13">
    <source>
        <dbReference type="Pfam" id="PF00850"/>
    </source>
</evidence>
<keyword evidence="7 9" id="KW-0539">Nucleus</keyword>
<comment type="similarity">
    <text evidence="8 9">Belongs to the histone deacetylase family. HD Type 1 subfamily.</text>
</comment>
<proteinExistence type="inferred from homology"/>
<evidence type="ECO:0000256" key="3">
    <source>
        <dbReference type="ARBA" id="ARBA00022801"/>
    </source>
</evidence>
<dbReference type="Gene3D" id="3.40.800.20">
    <property type="entry name" value="Histone deacetylase domain"/>
    <property type="match status" value="1"/>
</dbReference>
<evidence type="ECO:0000256" key="5">
    <source>
        <dbReference type="ARBA" id="ARBA00023015"/>
    </source>
</evidence>
<dbReference type="Proteomes" id="UP000789739">
    <property type="component" value="Unassembled WGS sequence"/>
</dbReference>
<feature type="binding site" evidence="12">
    <location>
        <position position="180"/>
    </location>
    <ligand>
        <name>a divalent metal cation</name>
        <dbReference type="ChEBI" id="CHEBI:60240"/>
    </ligand>
</feature>
<feature type="binding site" evidence="11">
    <location>
        <position position="308"/>
    </location>
    <ligand>
        <name>substrate</name>
    </ligand>
</feature>
<dbReference type="AlphaFoldDB" id="A0A9N9FB82"/>
<organism evidence="14 15">
    <name type="scientific">Paraglomus brasilianum</name>
    <dbReference type="NCBI Taxonomy" id="144538"/>
    <lineage>
        <taxon>Eukaryota</taxon>
        <taxon>Fungi</taxon>
        <taxon>Fungi incertae sedis</taxon>
        <taxon>Mucoromycota</taxon>
        <taxon>Glomeromycotina</taxon>
        <taxon>Glomeromycetes</taxon>
        <taxon>Paraglomerales</taxon>
        <taxon>Paraglomeraceae</taxon>
        <taxon>Paraglomus</taxon>
    </lineage>
</organism>
<evidence type="ECO:0000256" key="4">
    <source>
        <dbReference type="ARBA" id="ARBA00022853"/>
    </source>
</evidence>
<name>A0A9N9FB82_9GLOM</name>
<dbReference type="EMBL" id="CAJVPI010000334">
    <property type="protein sequence ID" value="CAG8521049.1"/>
    <property type="molecule type" value="Genomic_DNA"/>
</dbReference>
<dbReference type="GO" id="GO:0034967">
    <property type="term" value="C:Set3 complex"/>
    <property type="evidence" value="ECO:0007669"/>
    <property type="project" value="UniProtKB-ARBA"/>
</dbReference>
<dbReference type="OrthoDB" id="1918432at2759"/>
<keyword evidence="4 9" id="KW-0156">Chromatin regulator</keyword>
<dbReference type="InterPro" id="IPR023696">
    <property type="entry name" value="Ureohydrolase_dom_sf"/>
</dbReference>
<evidence type="ECO:0000256" key="8">
    <source>
        <dbReference type="ARBA" id="ARBA00061569"/>
    </source>
</evidence>
<evidence type="ECO:0000256" key="11">
    <source>
        <dbReference type="PIRSR" id="PIRSR037913-2"/>
    </source>
</evidence>